<gene>
    <name evidence="1" type="ORF">S12H4_36971</name>
</gene>
<feature type="non-terminal residue" evidence="1">
    <location>
        <position position="32"/>
    </location>
</feature>
<name>X1SRE6_9ZZZZ</name>
<sequence>MAVAQELHALQRHMNLAQAVVGQEGQAVEIAA</sequence>
<proteinExistence type="predicted"/>
<evidence type="ECO:0000313" key="1">
    <source>
        <dbReference type="EMBL" id="GAI95473.1"/>
    </source>
</evidence>
<dbReference type="AlphaFoldDB" id="X1SRE6"/>
<comment type="caution">
    <text evidence="1">The sequence shown here is derived from an EMBL/GenBank/DDBJ whole genome shotgun (WGS) entry which is preliminary data.</text>
</comment>
<protein>
    <submittedName>
        <fullName evidence="1">Uncharacterized protein</fullName>
    </submittedName>
</protein>
<accession>X1SRE6</accession>
<dbReference type="EMBL" id="BARW01022090">
    <property type="protein sequence ID" value="GAI95473.1"/>
    <property type="molecule type" value="Genomic_DNA"/>
</dbReference>
<reference evidence="1" key="1">
    <citation type="journal article" date="2014" name="Front. Microbiol.">
        <title>High frequency of phylogenetically diverse reductive dehalogenase-homologous genes in deep subseafloor sedimentary metagenomes.</title>
        <authorList>
            <person name="Kawai M."/>
            <person name="Futagami T."/>
            <person name="Toyoda A."/>
            <person name="Takaki Y."/>
            <person name="Nishi S."/>
            <person name="Hori S."/>
            <person name="Arai W."/>
            <person name="Tsubouchi T."/>
            <person name="Morono Y."/>
            <person name="Uchiyama I."/>
            <person name="Ito T."/>
            <person name="Fujiyama A."/>
            <person name="Inagaki F."/>
            <person name="Takami H."/>
        </authorList>
    </citation>
    <scope>NUCLEOTIDE SEQUENCE</scope>
    <source>
        <strain evidence="1">Expedition CK06-06</strain>
    </source>
</reference>
<organism evidence="1">
    <name type="scientific">marine sediment metagenome</name>
    <dbReference type="NCBI Taxonomy" id="412755"/>
    <lineage>
        <taxon>unclassified sequences</taxon>
        <taxon>metagenomes</taxon>
        <taxon>ecological metagenomes</taxon>
    </lineage>
</organism>